<dbReference type="RefSeq" id="WP_106012661.1">
    <property type="nucleotide sequence ID" value="NZ_CP027226.1"/>
</dbReference>
<dbReference type="Proteomes" id="UP000237947">
    <property type="component" value="Chromosome"/>
</dbReference>
<feature type="transmembrane region" description="Helical" evidence="17">
    <location>
        <begin position="201"/>
        <end position="219"/>
    </location>
</feature>
<dbReference type="EC" id="2.4.99.28" evidence="14"/>
<keyword evidence="3" id="KW-0808">Transferase</keyword>
<feature type="transmembrane region" description="Helical" evidence="17">
    <location>
        <begin position="356"/>
        <end position="380"/>
    </location>
</feature>
<feature type="transmembrane region" description="Helical" evidence="17">
    <location>
        <begin position="68"/>
        <end position="86"/>
    </location>
</feature>
<evidence type="ECO:0000256" key="12">
    <source>
        <dbReference type="ARBA" id="ARBA00041185"/>
    </source>
</evidence>
<evidence type="ECO:0000256" key="6">
    <source>
        <dbReference type="ARBA" id="ARBA00022984"/>
    </source>
</evidence>
<dbReference type="OrthoDB" id="9812661at2"/>
<evidence type="ECO:0000256" key="7">
    <source>
        <dbReference type="ARBA" id="ARBA00022989"/>
    </source>
</evidence>
<evidence type="ECO:0000256" key="15">
    <source>
        <dbReference type="ARBA" id="ARBA00049902"/>
    </source>
</evidence>
<dbReference type="GO" id="GO:0008955">
    <property type="term" value="F:peptidoglycan glycosyltransferase activity"/>
    <property type="evidence" value="ECO:0007669"/>
    <property type="project" value="UniProtKB-EC"/>
</dbReference>
<feature type="transmembrane region" description="Helical" evidence="17">
    <location>
        <begin position="178"/>
        <end position="195"/>
    </location>
</feature>
<name>A0A2S0KNY4_9FIRM</name>
<evidence type="ECO:0000256" key="10">
    <source>
        <dbReference type="ARBA" id="ARBA00033270"/>
    </source>
</evidence>
<evidence type="ECO:0000313" key="19">
    <source>
        <dbReference type="Proteomes" id="UP000237947"/>
    </source>
</evidence>
<evidence type="ECO:0000256" key="2">
    <source>
        <dbReference type="ARBA" id="ARBA00022676"/>
    </source>
</evidence>
<dbReference type="GO" id="GO:0015648">
    <property type="term" value="F:lipid-linked peptidoglycan transporter activity"/>
    <property type="evidence" value="ECO:0007669"/>
    <property type="project" value="TreeGrafter"/>
</dbReference>
<comment type="similarity">
    <text evidence="11">Belongs to the SEDS family. FtsW subfamily.</text>
</comment>
<evidence type="ECO:0000256" key="3">
    <source>
        <dbReference type="ARBA" id="ARBA00022679"/>
    </source>
</evidence>
<evidence type="ECO:0000256" key="4">
    <source>
        <dbReference type="ARBA" id="ARBA00022692"/>
    </source>
</evidence>
<evidence type="ECO:0000256" key="14">
    <source>
        <dbReference type="ARBA" id="ARBA00044770"/>
    </source>
</evidence>
<reference evidence="19" key="1">
    <citation type="submission" date="2018-02" db="EMBL/GenBank/DDBJ databases">
        <authorList>
            <person name="Holder M.E."/>
            <person name="Ajami N.J."/>
            <person name="Petrosino J.F."/>
        </authorList>
    </citation>
    <scope>NUCLEOTIDE SEQUENCE [LARGE SCALE GENOMIC DNA]</scope>
    <source>
        <strain evidence="19">CCUG 47711</strain>
    </source>
</reference>
<dbReference type="GO" id="GO:0005886">
    <property type="term" value="C:plasma membrane"/>
    <property type="evidence" value="ECO:0007669"/>
    <property type="project" value="TreeGrafter"/>
</dbReference>
<keyword evidence="7 17" id="KW-1133">Transmembrane helix</keyword>
<evidence type="ECO:0000256" key="16">
    <source>
        <dbReference type="ARBA" id="ARBA00049966"/>
    </source>
</evidence>
<comment type="subcellular location">
    <subcellularLocation>
        <location evidence="1">Membrane</location>
        <topology evidence="1">Multi-pass membrane protein</topology>
    </subcellularLocation>
</comment>
<keyword evidence="4 17" id="KW-0812">Transmembrane</keyword>
<feature type="transmembrane region" description="Helical" evidence="17">
    <location>
        <begin position="33"/>
        <end position="56"/>
    </location>
</feature>
<dbReference type="Pfam" id="PF01098">
    <property type="entry name" value="FTSW_RODA_SPOVE"/>
    <property type="match status" value="1"/>
</dbReference>
<proteinExistence type="inferred from homology"/>
<comment type="catalytic activity">
    <reaction evidence="15">
        <text>[GlcNAc-(1-&gt;4)-Mur2Ac(oyl-L-Ala-gamma-D-Glu-L-Lys-D-Ala-D-Ala)](n)-di-trans,octa-cis-undecaprenyl diphosphate + beta-D-GlcNAc-(1-&gt;4)-Mur2Ac(oyl-L-Ala-gamma-D-Glu-L-Lys-D-Ala-D-Ala)-di-trans,octa-cis-undecaprenyl diphosphate = [GlcNAc-(1-&gt;4)-Mur2Ac(oyl-L-Ala-gamma-D-Glu-L-Lys-D-Ala-D-Ala)](n+1)-di-trans,octa-cis-undecaprenyl diphosphate + di-trans,octa-cis-undecaprenyl diphosphate + H(+)</text>
        <dbReference type="Rhea" id="RHEA:23708"/>
        <dbReference type="Rhea" id="RHEA-COMP:9602"/>
        <dbReference type="Rhea" id="RHEA-COMP:9603"/>
        <dbReference type="ChEBI" id="CHEBI:15378"/>
        <dbReference type="ChEBI" id="CHEBI:58405"/>
        <dbReference type="ChEBI" id="CHEBI:60033"/>
        <dbReference type="ChEBI" id="CHEBI:78435"/>
        <dbReference type="EC" id="2.4.99.28"/>
    </reaction>
</comment>
<keyword evidence="5" id="KW-0133">Cell shape</keyword>
<dbReference type="GO" id="GO:0008360">
    <property type="term" value="P:regulation of cell shape"/>
    <property type="evidence" value="ECO:0007669"/>
    <property type="project" value="UniProtKB-KW"/>
</dbReference>
<dbReference type="InterPro" id="IPR018365">
    <property type="entry name" value="Cell_cycle_FtsW-rel_CS"/>
</dbReference>
<dbReference type="KEGG" id="fsa:C5Q98_05555"/>
<dbReference type="GO" id="GO:0032153">
    <property type="term" value="C:cell division site"/>
    <property type="evidence" value="ECO:0007669"/>
    <property type="project" value="TreeGrafter"/>
</dbReference>
<feature type="transmembrane region" description="Helical" evidence="17">
    <location>
        <begin position="326"/>
        <end position="344"/>
    </location>
</feature>
<comment type="function">
    <text evidence="16">Peptidoglycan polymerase that is essential for cell division.</text>
</comment>
<dbReference type="GO" id="GO:0009252">
    <property type="term" value="P:peptidoglycan biosynthetic process"/>
    <property type="evidence" value="ECO:0007669"/>
    <property type="project" value="UniProtKB-KW"/>
</dbReference>
<dbReference type="GO" id="GO:0051301">
    <property type="term" value="P:cell division"/>
    <property type="evidence" value="ECO:0007669"/>
    <property type="project" value="InterPro"/>
</dbReference>
<keyword evidence="6" id="KW-0573">Peptidoglycan synthesis</keyword>
<keyword evidence="19" id="KW-1185">Reference proteome</keyword>
<dbReference type="PROSITE" id="PS00428">
    <property type="entry name" value="FTSW_RODA_SPOVE"/>
    <property type="match status" value="1"/>
</dbReference>
<protein>
    <recommendedName>
        <fullName evidence="12">Probable peptidoglycan glycosyltransferase FtsW</fullName>
        <ecNumber evidence="14">2.4.99.28</ecNumber>
    </recommendedName>
    <alternativeName>
        <fullName evidence="13">Cell division protein FtsW</fullName>
    </alternativeName>
    <alternativeName>
        <fullName evidence="10">Cell wall polymerase</fullName>
    </alternativeName>
    <alternativeName>
        <fullName evidence="9">Peptidoglycan polymerase</fullName>
    </alternativeName>
</protein>
<feature type="transmembrane region" description="Helical" evidence="17">
    <location>
        <begin position="98"/>
        <end position="120"/>
    </location>
</feature>
<feature type="transmembrane region" description="Helical" evidence="17">
    <location>
        <begin position="392"/>
        <end position="413"/>
    </location>
</feature>
<evidence type="ECO:0000256" key="9">
    <source>
        <dbReference type="ARBA" id="ARBA00032370"/>
    </source>
</evidence>
<accession>A0A2S0KNY4</accession>
<evidence type="ECO:0000256" key="1">
    <source>
        <dbReference type="ARBA" id="ARBA00004141"/>
    </source>
</evidence>
<dbReference type="InterPro" id="IPR001182">
    <property type="entry name" value="FtsW/RodA"/>
</dbReference>
<evidence type="ECO:0000256" key="8">
    <source>
        <dbReference type="ARBA" id="ARBA00023136"/>
    </source>
</evidence>
<evidence type="ECO:0000313" key="18">
    <source>
        <dbReference type="EMBL" id="AVM42709.1"/>
    </source>
</evidence>
<dbReference type="AlphaFoldDB" id="A0A2S0KNY4"/>
<dbReference type="PANTHER" id="PTHR30474">
    <property type="entry name" value="CELL CYCLE PROTEIN"/>
    <property type="match status" value="1"/>
</dbReference>
<evidence type="ECO:0000256" key="17">
    <source>
        <dbReference type="SAM" id="Phobius"/>
    </source>
</evidence>
<feature type="transmembrane region" description="Helical" evidence="17">
    <location>
        <begin position="140"/>
        <end position="157"/>
    </location>
</feature>
<evidence type="ECO:0000256" key="11">
    <source>
        <dbReference type="ARBA" id="ARBA00038053"/>
    </source>
</evidence>
<keyword evidence="8 17" id="KW-0472">Membrane</keyword>
<evidence type="ECO:0000256" key="5">
    <source>
        <dbReference type="ARBA" id="ARBA00022960"/>
    </source>
</evidence>
<sequence>MESNTGKRERLIERSKQNLNDSRKWQQTNSVDTTIIIVVVLMIAFGLVMLFSASMSDSIIESETGTSYLVRQLVANLIGIGCMVWLSKFNLKIFDRLAFAAVVYIIGVILLFLTLFTRPINGARRWLSIPVFGTFQPSEFMKVAIVYIIACYESWLFKQRAAGRFQREAGLKGAVKDAAWDLLIPAAIVAVPVGIMSLQTHMSGIFIILIVSLATLLAAGLPWRSWLTAGVIGIALIALFALFIFSIWDFLPEKITGRFGHVFTRIDIFTGDSNVTADELYQSNQAYIAIGSGGWTGVGLGQGKQKNRYLPEVHNDYIFSNIVEETGFIGGLVVIVLFLIFFLVGMRIAHKSSSVYAQIVATGISTLITLQAMLNVAVNVGAIPPTGISLPFFSYGGTSNMFFLIGIGLLLNVSKFGVREEL</sequence>
<keyword evidence="2" id="KW-0328">Glycosyltransferase</keyword>
<feature type="transmembrane region" description="Helical" evidence="17">
    <location>
        <begin position="226"/>
        <end position="248"/>
    </location>
</feature>
<dbReference type="PANTHER" id="PTHR30474:SF2">
    <property type="entry name" value="PEPTIDOGLYCAN GLYCOSYLTRANSFERASE FTSW-RELATED"/>
    <property type="match status" value="1"/>
</dbReference>
<organism evidence="18 19">
    <name type="scientific">Fastidiosipila sanguinis</name>
    <dbReference type="NCBI Taxonomy" id="236753"/>
    <lineage>
        <taxon>Bacteria</taxon>
        <taxon>Bacillati</taxon>
        <taxon>Bacillota</taxon>
        <taxon>Clostridia</taxon>
        <taxon>Eubacteriales</taxon>
        <taxon>Oscillospiraceae</taxon>
        <taxon>Fastidiosipila</taxon>
    </lineage>
</organism>
<dbReference type="EMBL" id="CP027226">
    <property type="protein sequence ID" value="AVM42709.1"/>
    <property type="molecule type" value="Genomic_DNA"/>
</dbReference>
<evidence type="ECO:0000256" key="13">
    <source>
        <dbReference type="ARBA" id="ARBA00041418"/>
    </source>
</evidence>
<gene>
    <name evidence="18" type="ORF">C5Q98_05555</name>
</gene>